<keyword evidence="4" id="KW-0408">Iron</keyword>
<dbReference type="AlphaFoldDB" id="A0A975Q1T3"/>
<dbReference type="GO" id="GO:0051537">
    <property type="term" value="F:2 iron, 2 sulfur cluster binding"/>
    <property type="evidence" value="ECO:0007669"/>
    <property type="project" value="UniProtKB-KW"/>
</dbReference>
<dbReference type="InterPro" id="IPR017941">
    <property type="entry name" value="Rieske_2Fe-2S"/>
</dbReference>
<dbReference type="PROSITE" id="PS51296">
    <property type="entry name" value="RIESKE"/>
    <property type="match status" value="1"/>
</dbReference>
<dbReference type="Gene3D" id="3.90.380.10">
    <property type="entry name" value="Naphthalene 1,2-dioxygenase Alpha Subunit, Chain A, domain 1"/>
    <property type="match status" value="1"/>
</dbReference>
<organism evidence="7 8">
    <name type="scientific">Sphingobium phenoxybenzoativorans</name>
    <dbReference type="NCBI Taxonomy" id="1592790"/>
    <lineage>
        <taxon>Bacteria</taxon>
        <taxon>Pseudomonadati</taxon>
        <taxon>Pseudomonadota</taxon>
        <taxon>Alphaproteobacteria</taxon>
        <taxon>Sphingomonadales</taxon>
        <taxon>Sphingomonadaceae</taxon>
        <taxon>Sphingobium</taxon>
    </lineage>
</organism>
<keyword evidence="5" id="KW-0411">Iron-sulfur</keyword>
<evidence type="ECO:0000259" key="6">
    <source>
        <dbReference type="PROSITE" id="PS51296"/>
    </source>
</evidence>
<evidence type="ECO:0000313" key="8">
    <source>
        <dbReference type="Proteomes" id="UP000681425"/>
    </source>
</evidence>
<dbReference type="Pfam" id="PF19112">
    <property type="entry name" value="VanA_C"/>
    <property type="match status" value="1"/>
</dbReference>
<dbReference type="GO" id="GO:0046872">
    <property type="term" value="F:metal ion binding"/>
    <property type="evidence" value="ECO:0007669"/>
    <property type="project" value="UniProtKB-KW"/>
</dbReference>
<evidence type="ECO:0000256" key="3">
    <source>
        <dbReference type="ARBA" id="ARBA00023002"/>
    </source>
</evidence>
<keyword evidence="2" id="KW-0479">Metal-binding</keyword>
<dbReference type="InterPro" id="IPR036922">
    <property type="entry name" value="Rieske_2Fe-2S_sf"/>
</dbReference>
<dbReference type="GO" id="GO:0051213">
    <property type="term" value="F:dioxygenase activity"/>
    <property type="evidence" value="ECO:0007669"/>
    <property type="project" value="UniProtKB-KW"/>
</dbReference>
<accession>A0A975Q1T3</accession>
<dbReference type="KEGG" id="spph:KFK14_22665"/>
<keyword evidence="1" id="KW-0001">2Fe-2S</keyword>
<evidence type="ECO:0000256" key="1">
    <source>
        <dbReference type="ARBA" id="ARBA00022714"/>
    </source>
</evidence>
<name>A0A975Q1T3_9SPHN</name>
<keyword evidence="8" id="KW-1185">Reference proteome</keyword>
<keyword evidence="7" id="KW-0223">Dioxygenase</keyword>
<dbReference type="PANTHER" id="PTHR21266:SF60">
    <property type="entry name" value="3-KETOSTEROID-9-ALPHA-MONOOXYGENASE, OXYGENASE COMPONENT"/>
    <property type="match status" value="1"/>
</dbReference>
<evidence type="ECO:0000256" key="4">
    <source>
        <dbReference type="ARBA" id="ARBA00023004"/>
    </source>
</evidence>
<reference evidence="7" key="1">
    <citation type="submission" date="2021-04" db="EMBL/GenBank/DDBJ databases">
        <title>Isolation of p-tert-butylphenol degrading bacteria Sphingobium phenoxybenzoativorans Tas13 from active sludge.</title>
        <authorList>
            <person name="Li Y."/>
        </authorList>
    </citation>
    <scope>NUCLEOTIDE SEQUENCE</scope>
    <source>
        <strain evidence="7">Tas13</strain>
    </source>
</reference>
<dbReference type="Gene3D" id="2.102.10.10">
    <property type="entry name" value="Rieske [2Fe-2S] iron-sulphur domain"/>
    <property type="match status" value="1"/>
</dbReference>
<sequence>MYIHNCWYVICWARDVAEAPVSREILEQQVVVFRTESGLLAAVEDRCPHRHLKLSMGQVVGETIQCGYHGMQINAQGRCVHVPSQKAIPPRARIRSYPVAERYGWVWIWTGDVELADPAQIPDFHQLTDPSLAAVGSTNFVKAGFRLLNDNLLDLSHVGFVHTSTIGNREFGANAKIFAEKIDGGVRVSRWVIDCPPPPTYEKTGHLPAGRNIDRWSVIRYTAPSFVVIHTGGAETGTGAPEGRLDHGINLWVMNAMTPANEKTTHYFWATARNFRIDDAEIDALIFNQVSEAFEEDKRVLEAQQIAIDRHGDDWSNALQADVGSVEGRRCLERMMDSEMNGETGQATIRKSAHN</sequence>
<dbReference type="InterPro" id="IPR050584">
    <property type="entry name" value="Cholesterol_7-desaturase"/>
</dbReference>
<dbReference type="PANTHER" id="PTHR21266">
    <property type="entry name" value="IRON-SULFUR DOMAIN CONTAINING PROTEIN"/>
    <property type="match status" value="1"/>
</dbReference>
<evidence type="ECO:0000256" key="5">
    <source>
        <dbReference type="ARBA" id="ARBA00023014"/>
    </source>
</evidence>
<dbReference type="InterPro" id="IPR044043">
    <property type="entry name" value="VanA_C_cat"/>
</dbReference>
<proteinExistence type="predicted"/>
<dbReference type="Pfam" id="PF00355">
    <property type="entry name" value="Rieske"/>
    <property type="match status" value="1"/>
</dbReference>
<protein>
    <submittedName>
        <fullName evidence="7">Aromatic ring-hydroxylating dioxygenase subunit alpha</fullName>
    </submittedName>
</protein>
<dbReference type="SUPFAM" id="SSF50022">
    <property type="entry name" value="ISP domain"/>
    <property type="match status" value="1"/>
</dbReference>
<keyword evidence="3" id="KW-0560">Oxidoreductase</keyword>
<dbReference type="EMBL" id="CP073910">
    <property type="protein sequence ID" value="QUT05713.1"/>
    <property type="molecule type" value="Genomic_DNA"/>
</dbReference>
<dbReference type="CDD" id="cd08878">
    <property type="entry name" value="RHO_alpha_C_DMO-like"/>
    <property type="match status" value="1"/>
</dbReference>
<dbReference type="RefSeq" id="WP_212609234.1">
    <property type="nucleotide sequence ID" value="NZ_CP073910.1"/>
</dbReference>
<dbReference type="SUPFAM" id="SSF55961">
    <property type="entry name" value="Bet v1-like"/>
    <property type="match status" value="1"/>
</dbReference>
<feature type="domain" description="Rieske" evidence="6">
    <location>
        <begin position="7"/>
        <end position="108"/>
    </location>
</feature>
<evidence type="ECO:0000313" key="7">
    <source>
        <dbReference type="EMBL" id="QUT05713.1"/>
    </source>
</evidence>
<evidence type="ECO:0000256" key="2">
    <source>
        <dbReference type="ARBA" id="ARBA00022723"/>
    </source>
</evidence>
<gene>
    <name evidence="7" type="ORF">KFK14_22665</name>
</gene>
<dbReference type="Proteomes" id="UP000681425">
    <property type="component" value="Chromosome"/>
</dbReference>